<sequence>MKLPCRTRRVMLAVLACAVIMLTASAQAGVACDPGSPTVLSVPRINVPANPVVGQVLGSPDGYPIEAAHGLRCTYTTDVIIKYWSYINISRDIRWTGQYLGHSSLAMPVYQTGVQGVGFAFMAQDRDGGPMRIVTTGNTLLRGPIHPGLATWGVRGRVFFVVTGPIQGGTVTPRTFSGLNLYTNPTYHAFNFGSIEIGEPSRPTCSVSTSTVAIALGAVESRAFKGIHSVAGNGSGTITLQCPVGSPQQHVRVTLVDQTQPANRSDRLSLTASSTAKGVALQVLFGGRVITYGPAAGARTADQPLGRAGANGTFELPLTAHYIQTAATIEPGTANGLATFTLVYR</sequence>
<proteinExistence type="inferred from homology"/>
<evidence type="ECO:0000256" key="1">
    <source>
        <dbReference type="ARBA" id="ARBA00004561"/>
    </source>
</evidence>
<keyword evidence="4" id="KW-0281">Fimbrium</keyword>
<dbReference type="Proteomes" id="UP000182902">
    <property type="component" value="Unassembled WGS sequence"/>
</dbReference>
<feature type="signal peptide" evidence="5">
    <location>
        <begin position="1"/>
        <end position="28"/>
    </location>
</feature>
<accession>A0A1H3F9N6</accession>
<comment type="similarity">
    <text evidence="2">Belongs to the fimbrial protein family.</text>
</comment>
<evidence type="ECO:0000256" key="2">
    <source>
        <dbReference type="ARBA" id="ARBA00006671"/>
    </source>
</evidence>
<evidence type="ECO:0000256" key="5">
    <source>
        <dbReference type="SAM" id="SignalP"/>
    </source>
</evidence>
<comment type="subcellular location">
    <subcellularLocation>
        <location evidence="1">Fimbrium</location>
    </subcellularLocation>
</comment>
<evidence type="ECO:0000256" key="3">
    <source>
        <dbReference type="ARBA" id="ARBA00022729"/>
    </source>
</evidence>
<dbReference type="GO" id="GO:0043709">
    <property type="term" value="P:cell adhesion involved in single-species biofilm formation"/>
    <property type="evidence" value="ECO:0007669"/>
    <property type="project" value="TreeGrafter"/>
</dbReference>
<dbReference type="Pfam" id="PF00419">
    <property type="entry name" value="Fimbrial"/>
    <property type="match status" value="1"/>
</dbReference>
<dbReference type="Gene3D" id="2.60.40.1090">
    <property type="entry name" value="Fimbrial-type adhesion domain"/>
    <property type="match status" value="1"/>
</dbReference>
<evidence type="ECO:0000259" key="6">
    <source>
        <dbReference type="Pfam" id="PF00419"/>
    </source>
</evidence>
<dbReference type="SUPFAM" id="SSF49401">
    <property type="entry name" value="Bacterial adhesins"/>
    <property type="match status" value="1"/>
</dbReference>
<evidence type="ECO:0000313" key="7">
    <source>
        <dbReference type="EMBL" id="SDX87650.1"/>
    </source>
</evidence>
<dbReference type="InterPro" id="IPR008966">
    <property type="entry name" value="Adhesion_dom_sf"/>
</dbReference>
<dbReference type="PROSITE" id="PS51257">
    <property type="entry name" value="PROKAR_LIPOPROTEIN"/>
    <property type="match status" value="1"/>
</dbReference>
<keyword evidence="3 5" id="KW-0732">Signal</keyword>
<reference evidence="7 8" key="1">
    <citation type="submission" date="2016-10" db="EMBL/GenBank/DDBJ databases">
        <authorList>
            <person name="de Groot N.N."/>
        </authorList>
    </citation>
    <scope>NUCLEOTIDE SEQUENCE [LARGE SCALE GENOMIC DNA]</scope>
    <source>
        <strain evidence="7 8">ICMP 14252</strain>
    </source>
</reference>
<dbReference type="EMBL" id="FNOX01000002">
    <property type="protein sequence ID" value="SDX87650.1"/>
    <property type="molecule type" value="Genomic_DNA"/>
</dbReference>
<protein>
    <submittedName>
        <fullName evidence="7">Pilin (Type 1 fimbria component protein)</fullName>
    </submittedName>
</protein>
<dbReference type="RefSeq" id="WP_065929988.1">
    <property type="nucleotide sequence ID" value="NZ_FNOX01000002.1"/>
</dbReference>
<dbReference type="GO" id="GO:0009289">
    <property type="term" value="C:pilus"/>
    <property type="evidence" value="ECO:0007669"/>
    <property type="project" value="UniProtKB-SubCell"/>
</dbReference>
<dbReference type="InterPro" id="IPR036937">
    <property type="entry name" value="Adhesion_dom_fimbrial_sf"/>
</dbReference>
<feature type="domain" description="Fimbrial-type adhesion" evidence="6">
    <location>
        <begin position="202"/>
        <end position="344"/>
    </location>
</feature>
<feature type="chain" id="PRO_5010263556" evidence="5">
    <location>
        <begin position="29"/>
        <end position="345"/>
    </location>
</feature>
<dbReference type="PANTHER" id="PTHR33420:SF3">
    <property type="entry name" value="FIMBRIAL SUBUNIT ELFA"/>
    <property type="match status" value="1"/>
</dbReference>
<gene>
    <name evidence="7" type="ORF">SAMN05216247_10262</name>
</gene>
<dbReference type="InterPro" id="IPR000259">
    <property type="entry name" value="Adhesion_dom_fimbrial"/>
</dbReference>
<evidence type="ECO:0000313" key="8">
    <source>
        <dbReference type="Proteomes" id="UP000182902"/>
    </source>
</evidence>
<dbReference type="AlphaFoldDB" id="A0A1H3F9N6"/>
<dbReference type="PANTHER" id="PTHR33420">
    <property type="entry name" value="FIMBRIAL SUBUNIT ELFA-RELATED"/>
    <property type="match status" value="1"/>
</dbReference>
<organism evidence="7 8">
    <name type="scientific">Pseudomonas salomonii</name>
    <dbReference type="NCBI Taxonomy" id="191391"/>
    <lineage>
        <taxon>Bacteria</taxon>
        <taxon>Pseudomonadati</taxon>
        <taxon>Pseudomonadota</taxon>
        <taxon>Gammaproteobacteria</taxon>
        <taxon>Pseudomonadales</taxon>
        <taxon>Pseudomonadaceae</taxon>
        <taxon>Pseudomonas</taxon>
    </lineage>
</organism>
<dbReference type="InterPro" id="IPR050263">
    <property type="entry name" value="Bact_Fimbrial_Adh_Pro"/>
</dbReference>
<dbReference type="Gene3D" id="2.60.40.3310">
    <property type="match status" value="1"/>
</dbReference>
<evidence type="ECO:0000256" key="4">
    <source>
        <dbReference type="ARBA" id="ARBA00023263"/>
    </source>
</evidence>
<name>A0A1H3F9N6_9PSED</name>